<dbReference type="PANTHER" id="PTHR38600">
    <property type="entry name" value="TRANSCRIPTIONAL REGULATORY PROTEIN"/>
    <property type="match status" value="1"/>
</dbReference>
<reference evidence="2 3" key="1">
    <citation type="submission" date="2024-09" db="EMBL/GenBank/DDBJ databases">
        <authorList>
            <person name="Sun Q."/>
            <person name="Mori K."/>
        </authorList>
    </citation>
    <scope>NUCLEOTIDE SEQUENCE [LARGE SCALE GENOMIC DNA]</scope>
    <source>
        <strain evidence="2 3">CECT 8726</strain>
    </source>
</reference>
<dbReference type="NCBIfam" id="NF033788">
    <property type="entry name" value="HTH_metalloreg"/>
    <property type="match status" value="1"/>
</dbReference>
<dbReference type="SUPFAM" id="SSF46785">
    <property type="entry name" value="Winged helix' DNA-binding domain"/>
    <property type="match status" value="1"/>
</dbReference>
<dbReference type="SMART" id="SM00418">
    <property type="entry name" value="HTH_ARSR"/>
    <property type="match status" value="1"/>
</dbReference>
<keyword evidence="3" id="KW-1185">Reference proteome</keyword>
<feature type="domain" description="HTH arsR-type" evidence="1">
    <location>
        <begin position="1"/>
        <end position="91"/>
    </location>
</feature>
<dbReference type="PANTHER" id="PTHR38600:SF1">
    <property type="entry name" value="TRANSCRIPTIONAL REGULATORY PROTEIN"/>
    <property type="match status" value="1"/>
</dbReference>
<organism evidence="2 3">
    <name type="scientific">Pseudohalocynthiibacter aestuariivivens</name>
    <dbReference type="NCBI Taxonomy" id="1591409"/>
    <lineage>
        <taxon>Bacteria</taxon>
        <taxon>Pseudomonadati</taxon>
        <taxon>Pseudomonadota</taxon>
        <taxon>Alphaproteobacteria</taxon>
        <taxon>Rhodobacterales</taxon>
        <taxon>Paracoccaceae</taxon>
        <taxon>Pseudohalocynthiibacter</taxon>
    </lineage>
</organism>
<proteinExistence type="predicted"/>
<sequence length="106" mass="11859">MENLASIFSALGDPTRFAIIERLLANGEQSAGELQDVANISAPAISRHLKVLHEAGLVNRKINRQQRLYSLRPEAFATVGSWFISHQEFWAKSLDRLEAALKKESN</sequence>
<gene>
    <name evidence="2" type="ORF">ACFFUT_17645</name>
</gene>
<dbReference type="Proteomes" id="UP001589683">
    <property type="component" value="Unassembled WGS sequence"/>
</dbReference>
<dbReference type="PROSITE" id="PS50987">
    <property type="entry name" value="HTH_ARSR_2"/>
    <property type="match status" value="1"/>
</dbReference>
<evidence type="ECO:0000313" key="3">
    <source>
        <dbReference type="Proteomes" id="UP001589683"/>
    </source>
</evidence>
<dbReference type="Gene3D" id="1.10.10.10">
    <property type="entry name" value="Winged helix-like DNA-binding domain superfamily/Winged helix DNA-binding domain"/>
    <property type="match status" value="1"/>
</dbReference>
<dbReference type="InterPro" id="IPR036390">
    <property type="entry name" value="WH_DNA-bd_sf"/>
</dbReference>
<evidence type="ECO:0000313" key="2">
    <source>
        <dbReference type="EMBL" id="MFB9233621.1"/>
    </source>
</evidence>
<protein>
    <submittedName>
        <fullName evidence="2">ArsR/SmtB family transcription factor</fullName>
    </submittedName>
</protein>
<dbReference type="CDD" id="cd00090">
    <property type="entry name" value="HTH_ARSR"/>
    <property type="match status" value="1"/>
</dbReference>
<name>A0ABV5JJJ2_9RHOB</name>
<accession>A0ABV5JJJ2</accession>
<dbReference type="EMBL" id="JBHMEA010000050">
    <property type="protein sequence ID" value="MFB9233621.1"/>
    <property type="molecule type" value="Genomic_DNA"/>
</dbReference>
<dbReference type="RefSeq" id="WP_213890462.1">
    <property type="nucleotide sequence ID" value="NZ_JAGFNU010000011.1"/>
</dbReference>
<comment type="caution">
    <text evidence="2">The sequence shown here is derived from an EMBL/GenBank/DDBJ whole genome shotgun (WGS) entry which is preliminary data.</text>
</comment>
<evidence type="ECO:0000259" key="1">
    <source>
        <dbReference type="PROSITE" id="PS50987"/>
    </source>
</evidence>
<dbReference type="InterPro" id="IPR036388">
    <property type="entry name" value="WH-like_DNA-bd_sf"/>
</dbReference>
<dbReference type="InterPro" id="IPR001845">
    <property type="entry name" value="HTH_ArsR_DNA-bd_dom"/>
</dbReference>
<dbReference type="Pfam" id="PF12840">
    <property type="entry name" value="HTH_20"/>
    <property type="match status" value="1"/>
</dbReference>
<dbReference type="InterPro" id="IPR011991">
    <property type="entry name" value="ArsR-like_HTH"/>
</dbReference>
<dbReference type="PRINTS" id="PR00778">
    <property type="entry name" value="HTHARSR"/>
</dbReference>